<evidence type="ECO:0000313" key="1">
    <source>
        <dbReference type="EMBL" id="TQD87548.1"/>
    </source>
</evidence>
<keyword evidence="2" id="KW-1185">Reference proteome</keyword>
<gene>
    <name evidence="1" type="ORF">C1H46_026900</name>
</gene>
<dbReference type="EMBL" id="VIEB01000533">
    <property type="protein sequence ID" value="TQD87548.1"/>
    <property type="molecule type" value="Genomic_DNA"/>
</dbReference>
<evidence type="ECO:0000313" key="2">
    <source>
        <dbReference type="Proteomes" id="UP000315295"/>
    </source>
</evidence>
<reference evidence="1 2" key="1">
    <citation type="journal article" date="2019" name="G3 (Bethesda)">
        <title>Sequencing of a Wild Apple (Malus baccata) Genome Unravels the Differences Between Cultivated and Wild Apple Species Regarding Disease Resistance and Cold Tolerance.</title>
        <authorList>
            <person name="Chen X."/>
        </authorList>
    </citation>
    <scope>NUCLEOTIDE SEQUENCE [LARGE SCALE GENOMIC DNA]</scope>
    <source>
        <strain evidence="2">cv. Shandingzi</strain>
        <tissue evidence="1">Leaves</tissue>
    </source>
</reference>
<protein>
    <submittedName>
        <fullName evidence="1">Uncharacterized protein</fullName>
    </submittedName>
</protein>
<sequence length="81" mass="9418">MKSIDRTQKRKSGKQPTVNGAVVFLLYWICDHTTIIKPVEGNEKRLPIAVKWDLAVLHEKIYKEANENLKDIIAKLLLNRY</sequence>
<comment type="caution">
    <text evidence="1">The sequence shown here is derived from an EMBL/GenBank/DDBJ whole genome shotgun (WGS) entry which is preliminary data.</text>
</comment>
<dbReference type="Proteomes" id="UP000315295">
    <property type="component" value="Unassembled WGS sequence"/>
</dbReference>
<dbReference type="AlphaFoldDB" id="A0A540LMA7"/>
<proteinExistence type="predicted"/>
<name>A0A540LMA7_MALBA</name>
<accession>A0A540LMA7</accession>
<organism evidence="1 2">
    <name type="scientific">Malus baccata</name>
    <name type="common">Siberian crab apple</name>
    <name type="synonym">Pyrus baccata</name>
    <dbReference type="NCBI Taxonomy" id="106549"/>
    <lineage>
        <taxon>Eukaryota</taxon>
        <taxon>Viridiplantae</taxon>
        <taxon>Streptophyta</taxon>
        <taxon>Embryophyta</taxon>
        <taxon>Tracheophyta</taxon>
        <taxon>Spermatophyta</taxon>
        <taxon>Magnoliopsida</taxon>
        <taxon>eudicotyledons</taxon>
        <taxon>Gunneridae</taxon>
        <taxon>Pentapetalae</taxon>
        <taxon>rosids</taxon>
        <taxon>fabids</taxon>
        <taxon>Rosales</taxon>
        <taxon>Rosaceae</taxon>
        <taxon>Amygdaloideae</taxon>
        <taxon>Maleae</taxon>
        <taxon>Malus</taxon>
    </lineage>
</organism>